<evidence type="ECO:0000256" key="1">
    <source>
        <dbReference type="SAM" id="MobiDB-lite"/>
    </source>
</evidence>
<accession>A0ABV6TNS9</accession>
<name>A0ABV6TNS9_9ACTN</name>
<dbReference type="Gene3D" id="2.60.120.10">
    <property type="entry name" value="Jelly Rolls"/>
    <property type="match status" value="1"/>
</dbReference>
<organism evidence="3 4">
    <name type="scientific">Streptomyces noboritoensis</name>
    <dbReference type="NCBI Taxonomy" id="67337"/>
    <lineage>
        <taxon>Bacteria</taxon>
        <taxon>Bacillati</taxon>
        <taxon>Actinomycetota</taxon>
        <taxon>Actinomycetes</taxon>
        <taxon>Kitasatosporales</taxon>
        <taxon>Streptomycetaceae</taxon>
        <taxon>Streptomyces</taxon>
    </lineage>
</organism>
<evidence type="ECO:0000313" key="4">
    <source>
        <dbReference type="Proteomes" id="UP001589887"/>
    </source>
</evidence>
<dbReference type="InterPro" id="IPR013096">
    <property type="entry name" value="Cupin_2"/>
</dbReference>
<feature type="region of interest" description="Disordered" evidence="1">
    <location>
        <begin position="51"/>
        <end position="74"/>
    </location>
</feature>
<dbReference type="Proteomes" id="UP001589887">
    <property type="component" value="Unassembled WGS sequence"/>
</dbReference>
<evidence type="ECO:0000259" key="2">
    <source>
        <dbReference type="Pfam" id="PF07883"/>
    </source>
</evidence>
<comment type="caution">
    <text evidence="3">The sequence shown here is derived from an EMBL/GenBank/DDBJ whole genome shotgun (WGS) entry which is preliminary data.</text>
</comment>
<dbReference type="InterPro" id="IPR014710">
    <property type="entry name" value="RmlC-like_jellyroll"/>
</dbReference>
<feature type="domain" description="Cupin type-2" evidence="2">
    <location>
        <begin position="68"/>
        <end position="135"/>
    </location>
</feature>
<gene>
    <name evidence="3" type="ORF">ACFH04_27485</name>
</gene>
<dbReference type="EMBL" id="JBHMQV010000009">
    <property type="protein sequence ID" value="MFC0847420.1"/>
    <property type="molecule type" value="Genomic_DNA"/>
</dbReference>
<keyword evidence="4" id="KW-1185">Reference proteome</keyword>
<sequence length="155" mass="17488">MPVQSGRQFPYPEFRKRHVQERPEPVVWPWETLAKEIEAAEHTEYGTVTLAAPGGDHQVVPGTSMTFQSVRPGDRTTPHTHSWWHLYFVRSGSGVLVFDETDETVALADGDIVLIPAWHVHHFENHGADTDLLLLNMSNLPQMAGLHNKFSKENA</sequence>
<protein>
    <submittedName>
        <fullName evidence="3">Cupin domain-containing protein</fullName>
    </submittedName>
</protein>
<dbReference type="RefSeq" id="WP_394322277.1">
    <property type="nucleotide sequence ID" value="NZ_JBHMQV010000009.1"/>
</dbReference>
<reference evidence="3 4" key="1">
    <citation type="submission" date="2024-09" db="EMBL/GenBank/DDBJ databases">
        <authorList>
            <person name="Sun Q."/>
            <person name="Mori K."/>
        </authorList>
    </citation>
    <scope>NUCLEOTIDE SEQUENCE [LARGE SCALE GENOMIC DNA]</scope>
    <source>
        <strain evidence="3 4">JCM 4557</strain>
    </source>
</reference>
<dbReference type="SUPFAM" id="SSF51182">
    <property type="entry name" value="RmlC-like cupins"/>
    <property type="match status" value="1"/>
</dbReference>
<dbReference type="Pfam" id="PF07883">
    <property type="entry name" value="Cupin_2"/>
    <property type="match status" value="1"/>
</dbReference>
<evidence type="ECO:0000313" key="3">
    <source>
        <dbReference type="EMBL" id="MFC0847420.1"/>
    </source>
</evidence>
<proteinExistence type="predicted"/>
<dbReference type="InterPro" id="IPR011051">
    <property type="entry name" value="RmlC_Cupin_sf"/>
</dbReference>